<reference evidence="2" key="1">
    <citation type="journal article" date="2015" name="Nature">
        <title>Complex archaea that bridge the gap between prokaryotes and eukaryotes.</title>
        <authorList>
            <person name="Spang A."/>
            <person name="Saw J.H."/>
            <person name="Jorgensen S.L."/>
            <person name="Zaremba-Niedzwiedzka K."/>
            <person name="Martijn J."/>
            <person name="Lind A.E."/>
            <person name="van Eijk R."/>
            <person name="Schleper C."/>
            <person name="Guy L."/>
            <person name="Ettema T.J."/>
        </authorList>
    </citation>
    <scope>NUCLEOTIDE SEQUENCE</scope>
</reference>
<dbReference type="InterPro" id="IPR036873">
    <property type="entry name" value="Rhodanese-like_dom_sf"/>
</dbReference>
<dbReference type="CDD" id="cd00158">
    <property type="entry name" value="RHOD"/>
    <property type="match status" value="1"/>
</dbReference>
<dbReference type="Pfam" id="PF00581">
    <property type="entry name" value="Rhodanese"/>
    <property type="match status" value="1"/>
</dbReference>
<accession>A0A0F9WZL8</accession>
<dbReference type="EMBL" id="LAZR01000170">
    <property type="protein sequence ID" value="KKN84538.1"/>
    <property type="molecule type" value="Genomic_DNA"/>
</dbReference>
<organism evidence="2">
    <name type="scientific">marine sediment metagenome</name>
    <dbReference type="NCBI Taxonomy" id="412755"/>
    <lineage>
        <taxon>unclassified sequences</taxon>
        <taxon>metagenomes</taxon>
        <taxon>ecological metagenomes</taxon>
    </lineage>
</organism>
<comment type="caution">
    <text evidence="2">The sequence shown here is derived from an EMBL/GenBank/DDBJ whole genome shotgun (WGS) entry which is preliminary data.</text>
</comment>
<protein>
    <recommendedName>
        <fullName evidence="1">Rhodanese domain-containing protein</fullName>
    </recommendedName>
</protein>
<dbReference type="PROSITE" id="PS50206">
    <property type="entry name" value="RHODANESE_3"/>
    <property type="match status" value="1"/>
</dbReference>
<gene>
    <name evidence="2" type="ORF">LCGC14_0288040</name>
</gene>
<dbReference type="Gene3D" id="3.40.250.10">
    <property type="entry name" value="Rhodanese-like domain"/>
    <property type="match status" value="1"/>
</dbReference>
<feature type="domain" description="Rhodanese" evidence="1">
    <location>
        <begin position="159"/>
        <end position="208"/>
    </location>
</feature>
<proteinExistence type="predicted"/>
<evidence type="ECO:0000313" key="2">
    <source>
        <dbReference type="EMBL" id="KKN84538.1"/>
    </source>
</evidence>
<dbReference type="NCBIfam" id="TIGR03865">
    <property type="entry name" value="PQQ_CXXCW"/>
    <property type="match status" value="1"/>
</dbReference>
<dbReference type="AlphaFoldDB" id="A0A0F9WZL8"/>
<evidence type="ECO:0000259" key="1">
    <source>
        <dbReference type="PROSITE" id="PS50206"/>
    </source>
</evidence>
<dbReference type="InterPro" id="IPR001763">
    <property type="entry name" value="Rhodanese-like_dom"/>
</dbReference>
<dbReference type="InterPro" id="IPR022376">
    <property type="entry name" value="PQQ_CXXCW"/>
</dbReference>
<name>A0A0F9WZL8_9ZZZZ</name>
<sequence>MRTARPPAGLFGLVRARGLIWIILALVLAPPSVAAKEDAVVQAPEIAVEDPTIATVPQPEPEDYRTEAYRAPVPESLAGGTVVDTATAKTLHDEGAAFVDVLPRAPRPKGLPADTIWRPKPRSNIPGSIWLVDTGYGELAPAMERYLLDGLAEVTQGGKSRPVVIYCLRDCWMSYNAAKRAIRAGYTAVHWYPDGTDGWAEAGYALAPSEPEPRPDE</sequence>
<dbReference type="SUPFAM" id="SSF52821">
    <property type="entry name" value="Rhodanese/Cell cycle control phosphatase"/>
    <property type="match status" value="1"/>
</dbReference>